<evidence type="ECO:0000256" key="3">
    <source>
        <dbReference type="ARBA" id="ARBA00022679"/>
    </source>
</evidence>
<organism evidence="4 5">
    <name type="scientific">Nocardia aurantia</name>
    <dbReference type="NCBI Taxonomy" id="2585199"/>
    <lineage>
        <taxon>Bacteria</taxon>
        <taxon>Bacillati</taxon>
        <taxon>Actinomycetota</taxon>
        <taxon>Actinomycetes</taxon>
        <taxon>Mycobacteriales</taxon>
        <taxon>Nocardiaceae</taxon>
        <taxon>Nocardia</taxon>
    </lineage>
</organism>
<evidence type="ECO:0000256" key="2">
    <source>
        <dbReference type="ARBA" id="ARBA00022602"/>
    </source>
</evidence>
<dbReference type="GO" id="GO:0004659">
    <property type="term" value="F:prenyltransferase activity"/>
    <property type="evidence" value="ECO:0007669"/>
    <property type="project" value="UniProtKB-KW"/>
</dbReference>
<dbReference type="SFLD" id="SFLDG01163">
    <property type="entry name" value="II"/>
    <property type="match status" value="1"/>
</dbReference>
<comment type="caution">
    <text evidence="4">The sequence shown here is derived from an EMBL/GenBank/DDBJ whole genome shotgun (WGS) entry which is preliminary data.</text>
</comment>
<comment type="similarity">
    <text evidence="1">Belongs to the aromatic prenyltransferase family.</text>
</comment>
<name>A0A7K0DYU4_9NOCA</name>
<dbReference type="Proteomes" id="UP000431401">
    <property type="component" value="Unassembled WGS sequence"/>
</dbReference>
<reference evidence="4 5" key="1">
    <citation type="submission" date="2019-10" db="EMBL/GenBank/DDBJ databases">
        <title>Nocardia macrotermitis sp. nov. and Nocardia aurantia sp. nov., isolated from the gut of fungus growing-termite Macrotermes natalensis.</title>
        <authorList>
            <person name="Benndorf R."/>
            <person name="Schwitalla J."/>
            <person name="Martin K."/>
            <person name="De Beer W."/>
            <person name="Kaster A.-K."/>
            <person name="Vollmers J."/>
            <person name="Poulsen M."/>
            <person name="Beemelmanns C."/>
        </authorList>
    </citation>
    <scope>NUCLEOTIDE SEQUENCE [LARGE SCALE GENOMIC DNA]</scope>
    <source>
        <strain evidence="4 5">RB56</strain>
    </source>
</reference>
<dbReference type="EMBL" id="WEGI01000015">
    <property type="protein sequence ID" value="MQY30718.1"/>
    <property type="molecule type" value="Genomic_DNA"/>
</dbReference>
<gene>
    <name evidence="4" type="primary">fur7</name>
    <name evidence="4" type="ORF">NRB56_63210</name>
</gene>
<keyword evidence="2" id="KW-0637">Prenyltransferase</keyword>
<dbReference type="RefSeq" id="WP_194291063.1">
    <property type="nucleotide sequence ID" value="NZ_WEGI01000015.1"/>
</dbReference>
<dbReference type="InterPro" id="IPR020965">
    <property type="entry name" value="Prenyltransferase_CloQ"/>
</dbReference>
<evidence type="ECO:0000256" key="1">
    <source>
        <dbReference type="ARBA" id="ARBA00005368"/>
    </source>
</evidence>
<proteinExistence type="inferred from homology"/>
<evidence type="ECO:0000313" key="4">
    <source>
        <dbReference type="EMBL" id="MQY30718.1"/>
    </source>
</evidence>
<sequence>MSGSAVTTLDRLRADLRTYAGLCEAPYDAAVVDPVLETLADAWTNSVVGVRTTTHAVPDREVNARVQYPGPAPELIERLRAAEFLEYVGHPMESLLDAILGMPVAGAVDLALGRGVQKVWFVLGRTLPVAEALALPGIPDAARGHADHLERYGGQVGIVALDFPARTMNLYSQVLTPEVITAADITTMLADLGLVPATEAELALFAGTFNVYRTFSWDAAHTVRVCFPRRVEAGTLPGDLDPVLAAFATGPVAAPERRHTVYAAYGPADRYYKIQTEYTSTLGAAFPGGTAPQIR</sequence>
<dbReference type="SUPFAM" id="SSF143492">
    <property type="entry name" value="Prenyltransferase-like"/>
    <property type="match status" value="1"/>
</dbReference>
<dbReference type="EC" id="2.5.1.124" evidence="4"/>
<protein>
    <submittedName>
        <fullName evidence="4">Furaquinocin biosynthesis prenyltransferase</fullName>
        <ecNumber evidence="4">2.5.1.124</ecNumber>
    </submittedName>
</protein>
<keyword evidence="5" id="KW-1185">Reference proteome</keyword>
<dbReference type="Pfam" id="PF11468">
    <property type="entry name" value="PTase_Orf2"/>
    <property type="match status" value="1"/>
</dbReference>
<dbReference type="InterPro" id="IPR033964">
    <property type="entry name" value="ABBA"/>
</dbReference>
<dbReference type="AlphaFoldDB" id="A0A7K0DYU4"/>
<dbReference type="InterPro" id="IPR036239">
    <property type="entry name" value="PrenylTrfase-like_sf"/>
</dbReference>
<accession>A0A7K0DYU4</accession>
<keyword evidence="3 4" id="KW-0808">Transferase</keyword>
<evidence type="ECO:0000313" key="5">
    <source>
        <dbReference type="Proteomes" id="UP000431401"/>
    </source>
</evidence>
<dbReference type="SFLD" id="SFLDS00036">
    <property type="entry name" value="Aromatic_Prenyltransferase"/>
    <property type="match status" value="1"/>
</dbReference>